<comment type="subcellular location">
    <subcellularLocation>
        <location evidence="1 10">Periplasm</location>
    </subcellularLocation>
</comment>
<evidence type="ECO:0000256" key="6">
    <source>
        <dbReference type="ARBA" id="ARBA00022729"/>
    </source>
</evidence>
<dbReference type="KEGG" id="vih:AB0763_08255"/>
<dbReference type="HAMAP" id="MF_00240">
    <property type="entry name" value="LolA"/>
    <property type="match status" value="1"/>
</dbReference>
<comment type="subunit">
    <text evidence="3 10">Monomer.</text>
</comment>
<evidence type="ECO:0000256" key="4">
    <source>
        <dbReference type="ARBA" id="ARBA00014035"/>
    </source>
</evidence>
<comment type="function">
    <text evidence="10">Participates in the translocation of lipoproteins from the inner membrane to the outer membrane. Only forms a complex with a lipoprotein if the residue after the N-terminal Cys is not an aspartate (The Asp acts as a targeting signal to indicate that the lipoprotein should stay in the inner membrane).</text>
</comment>
<keyword evidence="7 10" id="KW-0574">Periplasm</keyword>
<feature type="chain" id="PRO_5044030953" description="Outer-membrane lipoprotein carrier protein" evidence="10">
    <location>
        <begin position="17"/>
        <end position="198"/>
    </location>
</feature>
<evidence type="ECO:0000256" key="9">
    <source>
        <dbReference type="ARBA" id="ARBA00023186"/>
    </source>
</evidence>
<dbReference type="Gene3D" id="2.50.20.10">
    <property type="entry name" value="Lipoprotein localisation LolA/LolB/LppX"/>
    <property type="match status" value="1"/>
</dbReference>
<comment type="similarity">
    <text evidence="2 10">Belongs to the LolA family.</text>
</comment>
<evidence type="ECO:0000256" key="1">
    <source>
        <dbReference type="ARBA" id="ARBA00004418"/>
    </source>
</evidence>
<keyword evidence="8 10" id="KW-0653">Protein transport</keyword>
<proteinExistence type="inferred from homology"/>
<evidence type="ECO:0000256" key="5">
    <source>
        <dbReference type="ARBA" id="ARBA00022448"/>
    </source>
</evidence>
<keyword evidence="5 10" id="KW-0813">Transport</keyword>
<dbReference type="InterPro" id="IPR029046">
    <property type="entry name" value="LolA/LolB/LppX"/>
</dbReference>
<accession>A0AB39HE95</accession>
<dbReference type="Pfam" id="PF03548">
    <property type="entry name" value="LolA"/>
    <property type="match status" value="1"/>
</dbReference>
<dbReference type="SUPFAM" id="SSF89392">
    <property type="entry name" value="Prokaryotic lipoproteins and lipoprotein localization factors"/>
    <property type="match status" value="1"/>
</dbReference>
<keyword evidence="6 10" id="KW-0732">Signal</keyword>
<dbReference type="CDD" id="cd16325">
    <property type="entry name" value="LolA"/>
    <property type="match status" value="1"/>
</dbReference>
<dbReference type="PANTHER" id="PTHR35869:SF1">
    <property type="entry name" value="OUTER-MEMBRANE LIPOPROTEIN CARRIER PROTEIN"/>
    <property type="match status" value="1"/>
</dbReference>
<dbReference type="AlphaFoldDB" id="A0AB39HE95"/>
<dbReference type="InterPro" id="IPR004564">
    <property type="entry name" value="OM_lipoprot_carrier_LolA-like"/>
</dbReference>
<evidence type="ECO:0000256" key="10">
    <source>
        <dbReference type="HAMAP-Rule" id="MF_00240"/>
    </source>
</evidence>
<evidence type="ECO:0000256" key="2">
    <source>
        <dbReference type="ARBA" id="ARBA00007615"/>
    </source>
</evidence>
<reference evidence="11" key="1">
    <citation type="submission" date="2024-07" db="EMBL/GenBank/DDBJ databases">
        <title>Genome Analysis of a Potential Novel Vibrio Species Secreting pH- and Thermo-stable Alginate Lyase and its Application in Producing Alginate Oligosaccharides.</title>
        <authorList>
            <person name="Huang H."/>
            <person name="Bao K."/>
        </authorList>
    </citation>
    <scope>NUCLEOTIDE SEQUENCE</scope>
    <source>
        <strain evidence="11">HB236076</strain>
    </source>
</reference>
<name>A0AB39HE95_9VIBR</name>
<dbReference type="EMBL" id="CP162601">
    <property type="protein sequence ID" value="XDK24218.1"/>
    <property type="molecule type" value="Genomic_DNA"/>
</dbReference>
<dbReference type="InterPro" id="IPR018323">
    <property type="entry name" value="OM_lipoprot_carrier_LolA_Pbac"/>
</dbReference>
<dbReference type="NCBIfam" id="TIGR00547">
    <property type="entry name" value="lolA"/>
    <property type="match status" value="1"/>
</dbReference>
<keyword evidence="9 10" id="KW-0143">Chaperone</keyword>
<evidence type="ECO:0000256" key="8">
    <source>
        <dbReference type="ARBA" id="ARBA00022927"/>
    </source>
</evidence>
<keyword evidence="11" id="KW-0449">Lipoprotein</keyword>
<dbReference type="PANTHER" id="PTHR35869">
    <property type="entry name" value="OUTER-MEMBRANE LIPOPROTEIN CARRIER PROTEIN"/>
    <property type="match status" value="1"/>
</dbReference>
<evidence type="ECO:0000256" key="3">
    <source>
        <dbReference type="ARBA" id="ARBA00011245"/>
    </source>
</evidence>
<dbReference type="GO" id="GO:0044874">
    <property type="term" value="P:lipoprotein localization to outer membrane"/>
    <property type="evidence" value="ECO:0007669"/>
    <property type="project" value="UniProtKB-UniRule"/>
</dbReference>
<evidence type="ECO:0000256" key="7">
    <source>
        <dbReference type="ARBA" id="ARBA00022764"/>
    </source>
</evidence>
<evidence type="ECO:0000313" key="11">
    <source>
        <dbReference type="EMBL" id="XDK24218.1"/>
    </source>
</evidence>
<protein>
    <recommendedName>
        <fullName evidence="4 10">Outer-membrane lipoprotein carrier protein</fullName>
    </recommendedName>
</protein>
<feature type="signal peptide" evidence="10">
    <location>
        <begin position="1"/>
        <end position="16"/>
    </location>
</feature>
<organism evidence="11">
    <name type="scientific">Vibrio sp. HB236076</name>
    <dbReference type="NCBI Taxonomy" id="3232307"/>
    <lineage>
        <taxon>Bacteria</taxon>
        <taxon>Pseudomonadati</taxon>
        <taxon>Pseudomonadota</taxon>
        <taxon>Gammaproteobacteria</taxon>
        <taxon>Vibrionales</taxon>
        <taxon>Vibrionaceae</taxon>
        <taxon>Vibrio</taxon>
    </lineage>
</organism>
<dbReference type="RefSeq" id="WP_306100278.1">
    <property type="nucleotide sequence ID" value="NZ_CP162601.1"/>
</dbReference>
<gene>
    <name evidence="10 11" type="primary">lolA</name>
    <name evidence="11" type="ORF">AB0763_08255</name>
</gene>
<sequence length="198" mass="22637" precursor="true">MKKWWLLLLVSTSALANPQQELSKRLSSTEGFSAHFDQQVISPEGDVIMQGEGEVDVARPSLFRWHTQSPDETVLVSNGKTLWYYSPFVEQVTLYNPDQATAQTPFILLTRNQDSDWQQYQVSQKQDTFTLVSKEKSQSGSQYQITISAKGLVDQFKVIEQDGQTSTFDFSQFNNGYQDTSRYNFNVPKGVDIDDQRQ</sequence>
<dbReference type="GO" id="GO:0030288">
    <property type="term" value="C:outer membrane-bounded periplasmic space"/>
    <property type="evidence" value="ECO:0007669"/>
    <property type="project" value="TreeGrafter"/>
</dbReference>
<dbReference type="GO" id="GO:0042953">
    <property type="term" value="P:lipoprotein transport"/>
    <property type="evidence" value="ECO:0007669"/>
    <property type="project" value="InterPro"/>
</dbReference>